<protein>
    <submittedName>
        <fullName evidence="1">Uncharacterized protein</fullName>
    </submittedName>
</protein>
<dbReference type="AlphaFoldDB" id="A0AA86RR30"/>
<organism evidence="1 2">
    <name type="scientific">Sphenostylis stenocarpa</name>
    <dbReference type="NCBI Taxonomy" id="92480"/>
    <lineage>
        <taxon>Eukaryota</taxon>
        <taxon>Viridiplantae</taxon>
        <taxon>Streptophyta</taxon>
        <taxon>Embryophyta</taxon>
        <taxon>Tracheophyta</taxon>
        <taxon>Spermatophyta</taxon>
        <taxon>Magnoliopsida</taxon>
        <taxon>eudicotyledons</taxon>
        <taxon>Gunneridae</taxon>
        <taxon>Pentapetalae</taxon>
        <taxon>rosids</taxon>
        <taxon>fabids</taxon>
        <taxon>Fabales</taxon>
        <taxon>Fabaceae</taxon>
        <taxon>Papilionoideae</taxon>
        <taxon>50 kb inversion clade</taxon>
        <taxon>NPAAA clade</taxon>
        <taxon>indigoferoid/millettioid clade</taxon>
        <taxon>Phaseoleae</taxon>
        <taxon>Sphenostylis</taxon>
    </lineage>
</organism>
<evidence type="ECO:0000313" key="1">
    <source>
        <dbReference type="EMBL" id="CAJ1905075.1"/>
    </source>
</evidence>
<evidence type="ECO:0000313" key="2">
    <source>
        <dbReference type="Proteomes" id="UP001189624"/>
    </source>
</evidence>
<proteinExistence type="predicted"/>
<accession>A0AA86RR30</accession>
<keyword evidence="2" id="KW-1185">Reference proteome</keyword>
<dbReference type="EMBL" id="OY731398">
    <property type="protein sequence ID" value="CAJ1905075.1"/>
    <property type="molecule type" value="Genomic_DNA"/>
</dbReference>
<dbReference type="Proteomes" id="UP001189624">
    <property type="component" value="Chromosome 1"/>
</dbReference>
<dbReference type="Gramene" id="rna-AYBTSS11_LOCUS3275">
    <property type="protein sequence ID" value="CAJ1905075.1"/>
    <property type="gene ID" value="gene-AYBTSS11_LOCUS3275"/>
</dbReference>
<reference evidence="1" key="1">
    <citation type="submission" date="2023-10" db="EMBL/GenBank/DDBJ databases">
        <authorList>
            <person name="Domelevo Entfellner J.-B."/>
        </authorList>
    </citation>
    <scope>NUCLEOTIDE SEQUENCE</scope>
</reference>
<gene>
    <name evidence="1" type="ORF">AYBTSS11_LOCUS3275</name>
</gene>
<sequence length="76" mass="9295">MIERETSSRNPSRLLLIRKGRERNVRETYRDERKEREKKWEHFSSRKQHHSFRSLESDHYAAASARIPLPHPIRPF</sequence>
<name>A0AA86RR30_9FABA</name>